<dbReference type="Proteomes" id="UP001479933">
    <property type="component" value="Chromosome"/>
</dbReference>
<dbReference type="EMBL" id="CP136137">
    <property type="protein sequence ID" value="WYY07062.1"/>
    <property type="molecule type" value="Genomic_DNA"/>
</dbReference>
<protein>
    <submittedName>
        <fullName evidence="2">LapA family protein</fullName>
    </submittedName>
</protein>
<keyword evidence="1" id="KW-1133">Transmembrane helix</keyword>
<feature type="transmembrane region" description="Helical" evidence="1">
    <location>
        <begin position="12"/>
        <end position="30"/>
    </location>
</feature>
<keyword evidence="1" id="KW-0812">Transmembrane</keyword>
<gene>
    <name evidence="2" type="ORF">RVF87_18875</name>
</gene>
<accession>A0ABZ2U0D0</accession>
<evidence type="ECO:0000313" key="2">
    <source>
        <dbReference type="EMBL" id="WYY07062.1"/>
    </source>
</evidence>
<evidence type="ECO:0000256" key="1">
    <source>
        <dbReference type="SAM" id="Phobius"/>
    </source>
</evidence>
<reference evidence="2 3" key="1">
    <citation type="journal article" date="2023" name="Virus Evol.">
        <title>Computational host range prediction-The good, the bad, and the ugly.</title>
        <authorList>
            <person name="Howell A.A."/>
            <person name="Versoza C.J."/>
            <person name="Pfeifer S.P."/>
        </authorList>
    </citation>
    <scope>NUCLEOTIDE SEQUENCE [LARGE SCALE GENOMIC DNA]</scope>
    <source>
        <strain evidence="2 3">1610/1b</strain>
    </source>
</reference>
<keyword evidence="3" id="KW-1185">Reference proteome</keyword>
<keyword evidence="1" id="KW-0472">Membrane</keyword>
<name>A0ABZ2U0D0_9ACTN</name>
<proteinExistence type="predicted"/>
<evidence type="ECO:0000313" key="3">
    <source>
        <dbReference type="Proteomes" id="UP001479933"/>
    </source>
</evidence>
<dbReference type="RefSeq" id="WP_066171767.1">
    <property type="nucleotide sequence ID" value="NZ_CP136137.1"/>
</dbReference>
<feature type="transmembrane region" description="Helical" evidence="1">
    <location>
        <begin position="50"/>
        <end position="68"/>
    </location>
</feature>
<sequence length="79" mass="8780">MSTSQSPAVSFLTRYWLPILLAVLAIVFIAQNRDSTSTTLFWFSFNAPLWLTLTVVTVIAFGCGVVVGRRKKGSPRMKD</sequence>
<organism evidence="2 3">
    <name type="scientific">Gordonia hydrophobica</name>
    <dbReference type="NCBI Taxonomy" id="40516"/>
    <lineage>
        <taxon>Bacteria</taxon>
        <taxon>Bacillati</taxon>
        <taxon>Actinomycetota</taxon>
        <taxon>Actinomycetes</taxon>
        <taxon>Mycobacteriales</taxon>
        <taxon>Gordoniaceae</taxon>
        <taxon>Gordonia</taxon>
    </lineage>
</organism>